<name>A0A1G6Z288_9PSEU</name>
<gene>
    <name evidence="5" type="ORF">SAMN05216174_12523</name>
</gene>
<keyword evidence="2 5" id="KW-0808">Transferase</keyword>
<dbReference type="InterPro" id="IPR028098">
    <property type="entry name" value="Glyco_trans_4-like_N"/>
</dbReference>
<feature type="domain" description="Glycosyl transferase family 1" evidence="3">
    <location>
        <begin position="170"/>
        <end position="305"/>
    </location>
</feature>
<dbReference type="SUPFAM" id="SSF53756">
    <property type="entry name" value="UDP-Glycosyltransferase/glycogen phosphorylase"/>
    <property type="match status" value="1"/>
</dbReference>
<keyword evidence="1" id="KW-0328">Glycosyltransferase</keyword>
<dbReference type="Proteomes" id="UP000199501">
    <property type="component" value="Unassembled WGS sequence"/>
</dbReference>
<evidence type="ECO:0000313" key="6">
    <source>
        <dbReference type="Proteomes" id="UP000199501"/>
    </source>
</evidence>
<dbReference type="InterPro" id="IPR001296">
    <property type="entry name" value="Glyco_trans_1"/>
</dbReference>
<dbReference type="GO" id="GO:1901137">
    <property type="term" value="P:carbohydrate derivative biosynthetic process"/>
    <property type="evidence" value="ECO:0007669"/>
    <property type="project" value="UniProtKB-ARBA"/>
</dbReference>
<evidence type="ECO:0000259" key="3">
    <source>
        <dbReference type="Pfam" id="PF00534"/>
    </source>
</evidence>
<dbReference type="InterPro" id="IPR050194">
    <property type="entry name" value="Glycosyltransferase_grp1"/>
</dbReference>
<feature type="domain" description="Glycosyltransferase subfamily 4-like N-terminal" evidence="4">
    <location>
        <begin position="23"/>
        <end position="122"/>
    </location>
</feature>
<reference evidence="6" key="1">
    <citation type="submission" date="2016-10" db="EMBL/GenBank/DDBJ databases">
        <authorList>
            <person name="Varghese N."/>
            <person name="Submissions S."/>
        </authorList>
    </citation>
    <scope>NUCLEOTIDE SEQUENCE [LARGE SCALE GENOMIC DNA]</scope>
    <source>
        <strain evidence="6">IBRC-M 10403</strain>
    </source>
</reference>
<dbReference type="PANTHER" id="PTHR45947:SF13">
    <property type="entry name" value="TRANSFERASE"/>
    <property type="match status" value="1"/>
</dbReference>
<dbReference type="STRING" id="1271860.SAMN05216174_12523"/>
<evidence type="ECO:0000256" key="1">
    <source>
        <dbReference type="ARBA" id="ARBA00022676"/>
    </source>
</evidence>
<dbReference type="AlphaFoldDB" id="A0A1G6Z288"/>
<evidence type="ECO:0000256" key="2">
    <source>
        <dbReference type="ARBA" id="ARBA00022679"/>
    </source>
</evidence>
<organism evidence="5 6">
    <name type="scientific">Actinokineospora iranica</name>
    <dbReference type="NCBI Taxonomy" id="1271860"/>
    <lineage>
        <taxon>Bacteria</taxon>
        <taxon>Bacillati</taxon>
        <taxon>Actinomycetota</taxon>
        <taxon>Actinomycetes</taxon>
        <taxon>Pseudonocardiales</taxon>
        <taxon>Pseudonocardiaceae</taxon>
        <taxon>Actinokineospora</taxon>
    </lineage>
</organism>
<dbReference type="Pfam" id="PF13439">
    <property type="entry name" value="Glyco_transf_4"/>
    <property type="match status" value="1"/>
</dbReference>
<protein>
    <submittedName>
        <fullName evidence="5">Glycosyltransferase involved in cell wall bisynthesis</fullName>
    </submittedName>
</protein>
<sequence length="361" mass="39377">MESRPLRIAMIAPPWLELPPRAYGGIESVCADLVDALVDRGHQVTLVAPGRNRTKATLVNTYREPQQERFCQVAPDVVHAVAVQRLLPDLDVDIVHDHTMTGPLLAGKCPVPTVVTVHGPVTNELRDYYTHIGADVSLVAISTAQCRARPDLPWAGMVHNAVHLDAIPFRADKEDYVVFLGRANPDKGAPLAIQAARAAGLRIVLAGKCGESNEKRYFAREVEPLLGPDAEWIGEVDHEAKTRLLGGARALLFPIRWEEPFGMVMIEAMACGTPVVALRRGSVPEVVTHGETGLICDSPDDLPAALRDVDRIDPARCRQEVADRFTADTMAEGYLRVYRSVLRDRQAVPAPRLAPATIAAT</sequence>
<keyword evidence="6" id="KW-1185">Reference proteome</keyword>
<proteinExistence type="predicted"/>
<dbReference type="GO" id="GO:0016757">
    <property type="term" value="F:glycosyltransferase activity"/>
    <property type="evidence" value="ECO:0007669"/>
    <property type="project" value="UniProtKB-KW"/>
</dbReference>
<dbReference type="Pfam" id="PF00534">
    <property type="entry name" value="Glycos_transf_1"/>
    <property type="match status" value="1"/>
</dbReference>
<dbReference type="EMBL" id="FMZZ01000025">
    <property type="protein sequence ID" value="SDD96854.1"/>
    <property type="molecule type" value="Genomic_DNA"/>
</dbReference>
<evidence type="ECO:0000313" key="5">
    <source>
        <dbReference type="EMBL" id="SDD96854.1"/>
    </source>
</evidence>
<accession>A0A1G6Z288</accession>
<dbReference type="CDD" id="cd03802">
    <property type="entry name" value="GT4_AviGT4-like"/>
    <property type="match status" value="1"/>
</dbReference>
<dbReference type="Gene3D" id="3.40.50.2000">
    <property type="entry name" value="Glycogen Phosphorylase B"/>
    <property type="match status" value="2"/>
</dbReference>
<dbReference type="RefSeq" id="WP_228772036.1">
    <property type="nucleotide sequence ID" value="NZ_FMZZ01000025.1"/>
</dbReference>
<evidence type="ECO:0000259" key="4">
    <source>
        <dbReference type="Pfam" id="PF13439"/>
    </source>
</evidence>
<dbReference type="PANTHER" id="PTHR45947">
    <property type="entry name" value="SULFOQUINOVOSYL TRANSFERASE SQD2"/>
    <property type="match status" value="1"/>
</dbReference>